<organism evidence="4 5">
    <name type="scientific">Aureibaculum algae</name>
    <dbReference type="NCBI Taxonomy" id="2584122"/>
    <lineage>
        <taxon>Bacteria</taxon>
        <taxon>Pseudomonadati</taxon>
        <taxon>Bacteroidota</taxon>
        <taxon>Flavobacteriia</taxon>
        <taxon>Flavobacteriales</taxon>
        <taxon>Flavobacteriaceae</taxon>
        <taxon>Aureibaculum</taxon>
    </lineage>
</organism>
<dbReference type="Proteomes" id="UP000306229">
    <property type="component" value="Chromosome"/>
</dbReference>
<dbReference type="InterPro" id="IPR007492">
    <property type="entry name" value="LytTR_DNA-bd_dom"/>
</dbReference>
<dbReference type="InterPro" id="IPR001789">
    <property type="entry name" value="Sig_transdc_resp-reg_receiver"/>
</dbReference>
<keyword evidence="1" id="KW-0597">Phosphoprotein</keyword>
<keyword evidence="5" id="KW-1185">Reference proteome</keyword>
<dbReference type="EMBL" id="CP040749">
    <property type="protein sequence ID" value="QCX37940.1"/>
    <property type="molecule type" value="Genomic_DNA"/>
</dbReference>
<dbReference type="Gene3D" id="3.40.50.2300">
    <property type="match status" value="1"/>
</dbReference>
<dbReference type="GO" id="GO:0003677">
    <property type="term" value="F:DNA binding"/>
    <property type="evidence" value="ECO:0007669"/>
    <property type="project" value="InterPro"/>
</dbReference>
<protein>
    <submittedName>
        <fullName evidence="4">Response regulator</fullName>
    </submittedName>
</protein>
<evidence type="ECO:0000259" key="2">
    <source>
        <dbReference type="PROSITE" id="PS50110"/>
    </source>
</evidence>
<gene>
    <name evidence="4" type="ORF">FF125_05645</name>
</gene>
<dbReference type="RefSeq" id="WP_138948854.1">
    <property type="nucleotide sequence ID" value="NZ_CP040749.1"/>
</dbReference>
<dbReference type="Gene3D" id="2.40.50.1020">
    <property type="entry name" value="LytTr DNA-binding domain"/>
    <property type="match status" value="1"/>
</dbReference>
<dbReference type="OrthoDB" id="2168082at2"/>
<evidence type="ECO:0000313" key="5">
    <source>
        <dbReference type="Proteomes" id="UP000306229"/>
    </source>
</evidence>
<dbReference type="SMART" id="SM00850">
    <property type="entry name" value="LytTR"/>
    <property type="match status" value="1"/>
</dbReference>
<accession>A0A5B7TNW5</accession>
<evidence type="ECO:0000259" key="3">
    <source>
        <dbReference type="PROSITE" id="PS50930"/>
    </source>
</evidence>
<evidence type="ECO:0000256" key="1">
    <source>
        <dbReference type="PROSITE-ProRule" id="PRU00169"/>
    </source>
</evidence>
<proteinExistence type="predicted"/>
<dbReference type="PROSITE" id="PS50110">
    <property type="entry name" value="RESPONSE_REGULATORY"/>
    <property type="match status" value="1"/>
</dbReference>
<sequence length="244" mass="28505">MQNRYSIIDGDKKTILKIQKYFENTDDYVCIGASGCFNQALDTILEYTPDIIFIDVDNNKENTNDAFSFINELYKYVKEMPKVIALSTTKDEAYNCMKNNFCDYILKPINDFELRKSVARLKIKPRKPSDKLCLKSYKDYRFIEMNEILFLKADNTSTDFFMEDGSTISAYKTLKYFEKLLPENFTRIHNSYIVNQKYVSRIHFGKAKCSIKQHSFAIPFSKSYKENVVILEKSISKNALLSLN</sequence>
<feature type="domain" description="Response regulatory" evidence="2">
    <location>
        <begin position="4"/>
        <end position="122"/>
    </location>
</feature>
<dbReference type="InterPro" id="IPR046947">
    <property type="entry name" value="LytR-like"/>
</dbReference>
<reference evidence="4 5" key="1">
    <citation type="submission" date="2019-05" db="EMBL/GenBank/DDBJ databases">
        <title>Algicella ahnfeltiae gen. nov., sp. nov., a novel marine bacterium of the family Flavobacteriaceae isolated from a red alga.</title>
        <authorList>
            <person name="Nedashkovskaya O.I."/>
            <person name="Kukhlevskiy A.D."/>
            <person name="Kim S.-G."/>
            <person name="Zhukova N.V."/>
            <person name="Mikhailov V.V."/>
        </authorList>
    </citation>
    <scope>NUCLEOTIDE SEQUENCE [LARGE SCALE GENOMIC DNA]</scope>
    <source>
        <strain evidence="4 5">10Alg115</strain>
    </source>
</reference>
<evidence type="ECO:0000313" key="4">
    <source>
        <dbReference type="EMBL" id="QCX37940.1"/>
    </source>
</evidence>
<dbReference type="AlphaFoldDB" id="A0A5B7TNW5"/>
<dbReference type="PANTHER" id="PTHR37299">
    <property type="entry name" value="TRANSCRIPTIONAL REGULATOR-RELATED"/>
    <property type="match status" value="1"/>
</dbReference>
<feature type="domain" description="HTH LytTR-type" evidence="3">
    <location>
        <begin position="132"/>
        <end position="224"/>
    </location>
</feature>
<feature type="modified residue" description="4-aspartylphosphate" evidence="1">
    <location>
        <position position="55"/>
    </location>
</feature>
<dbReference type="SUPFAM" id="SSF52172">
    <property type="entry name" value="CheY-like"/>
    <property type="match status" value="1"/>
</dbReference>
<name>A0A5B7TNW5_9FLAO</name>
<dbReference type="PROSITE" id="PS50930">
    <property type="entry name" value="HTH_LYTTR"/>
    <property type="match status" value="1"/>
</dbReference>
<dbReference type="GO" id="GO:0000156">
    <property type="term" value="F:phosphorelay response regulator activity"/>
    <property type="evidence" value="ECO:0007669"/>
    <property type="project" value="InterPro"/>
</dbReference>
<dbReference type="PANTHER" id="PTHR37299:SF1">
    <property type="entry name" value="STAGE 0 SPORULATION PROTEIN A HOMOLOG"/>
    <property type="match status" value="1"/>
</dbReference>
<dbReference type="InterPro" id="IPR011006">
    <property type="entry name" value="CheY-like_superfamily"/>
</dbReference>
<dbReference type="KEGG" id="fbe:FF125_05645"/>
<dbReference type="Pfam" id="PF04397">
    <property type="entry name" value="LytTR"/>
    <property type="match status" value="1"/>
</dbReference>